<dbReference type="PANTHER" id="PTHR43420">
    <property type="entry name" value="ACETYLTRANSFERASE"/>
    <property type="match status" value="1"/>
</dbReference>
<accession>A0A0S7BF13</accession>
<reference evidence="4" key="1">
    <citation type="submission" date="2015-07" db="EMBL/GenBank/DDBJ databases">
        <title>Draft Genome Sequences of Anaerolinea thermolimosa IMO-1, Bellilinea caldifistulae GOMI-1, Leptolinea tardivitalis YMTK-2, Levilinea saccharolytica KIBI-1,Longilinea arvoryzae KOME-1, Previously Described as Members of the Anaerolineaceae (Chloroflexi).</title>
        <authorList>
            <person name="Sekiguchi Y."/>
            <person name="Ohashi A."/>
            <person name="Matsuura N."/>
            <person name="Tourlousse M.D."/>
        </authorList>
    </citation>
    <scope>NUCLEOTIDE SEQUENCE [LARGE SCALE GENOMIC DNA]</scope>
    <source>
        <strain evidence="4">KOME-1</strain>
    </source>
</reference>
<dbReference type="AlphaFoldDB" id="A0A0S7BF13"/>
<keyword evidence="2" id="KW-0012">Acyltransferase</keyword>
<dbReference type="PROSITE" id="PS51186">
    <property type="entry name" value="GNAT"/>
    <property type="match status" value="1"/>
</dbReference>
<keyword evidence="5" id="KW-1185">Reference proteome</keyword>
<dbReference type="OrthoDB" id="156739at2"/>
<dbReference type="Proteomes" id="UP000055060">
    <property type="component" value="Unassembled WGS sequence"/>
</dbReference>
<gene>
    <name evidence="4" type="ORF">LARV_00346</name>
</gene>
<name>A0A0S7BF13_9CHLR</name>
<organism evidence="4">
    <name type="scientific">Longilinea arvoryzae</name>
    <dbReference type="NCBI Taxonomy" id="360412"/>
    <lineage>
        <taxon>Bacteria</taxon>
        <taxon>Bacillati</taxon>
        <taxon>Chloroflexota</taxon>
        <taxon>Anaerolineae</taxon>
        <taxon>Anaerolineales</taxon>
        <taxon>Anaerolineaceae</taxon>
        <taxon>Longilinea</taxon>
    </lineage>
</organism>
<dbReference type="CDD" id="cd04301">
    <property type="entry name" value="NAT_SF"/>
    <property type="match status" value="1"/>
</dbReference>
<evidence type="ECO:0000313" key="4">
    <source>
        <dbReference type="EMBL" id="GAP12610.1"/>
    </source>
</evidence>
<dbReference type="Pfam" id="PF13508">
    <property type="entry name" value="Acetyltransf_7"/>
    <property type="match status" value="1"/>
</dbReference>
<sequence length="163" mass="18742">MSTAFILIPAQTDDAPFLLAVYASTRADELALVDWSAEQKQAFTSMQFDAQSRHYAAYYPEAEYFIIQQGGARIGRLIVERKPKTLLLMDIALLPEYRCQGTGTAILRDLMNEACQTHKTVVLHVESFNPARRLYERLGFRAVSENGIYLEMEWRSEEDRDER</sequence>
<dbReference type="SUPFAM" id="SSF55729">
    <property type="entry name" value="Acyl-CoA N-acyltransferases (Nat)"/>
    <property type="match status" value="1"/>
</dbReference>
<evidence type="ECO:0000256" key="2">
    <source>
        <dbReference type="ARBA" id="ARBA00023315"/>
    </source>
</evidence>
<keyword evidence="1 4" id="KW-0808">Transferase</keyword>
<dbReference type="EMBL" id="DF967972">
    <property type="protein sequence ID" value="GAP12610.1"/>
    <property type="molecule type" value="Genomic_DNA"/>
</dbReference>
<dbReference type="STRING" id="360412.LARV_00346"/>
<dbReference type="RefSeq" id="WP_075072021.1">
    <property type="nucleotide sequence ID" value="NZ_DF967972.1"/>
</dbReference>
<feature type="domain" description="N-acetyltransferase" evidence="3">
    <location>
        <begin position="19"/>
        <end position="157"/>
    </location>
</feature>
<evidence type="ECO:0000313" key="5">
    <source>
        <dbReference type="Proteomes" id="UP000055060"/>
    </source>
</evidence>
<evidence type="ECO:0000256" key="1">
    <source>
        <dbReference type="ARBA" id="ARBA00022679"/>
    </source>
</evidence>
<evidence type="ECO:0000259" key="3">
    <source>
        <dbReference type="PROSITE" id="PS51186"/>
    </source>
</evidence>
<dbReference type="InterPro" id="IPR050680">
    <property type="entry name" value="YpeA/RimI_acetyltransf"/>
</dbReference>
<dbReference type="GO" id="GO:0016747">
    <property type="term" value="F:acyltransferase activity, transferring groups other than amino-acyl groups"/>
    <property type="evidence" value="ECO:0007669"/>
    <property type="project" value="InterPro"/>
</dbReference>
<protein>
    <submittedName>
        <fullName evidence="4">Predicted acetyltransferase</fullName>
    </submittedName>
</protein>
<dbReference type="InterPro" id="IPR000182">
    <property type="entry name" value="GNAT_dom"/>
</dbReference>
<dbReference type="InterPro" id="IPR016181">
    <property type="entry name" value="Acyl_CoA_acyltransferase"/>
</dbReference>
<dbReference type="Gene3D" id="3.40.630.30">
    <property type="match status" value="1"/>
</dbReference>
<proteinExistence type="predicted"/>